<organism evidence="5 6">
    <name type="scientific">Nepenthes gracilis</name>
    <name type="common">Slender pitcher plant</name>
    <dbReference type="NCBI Taxonomy" id="150966"/>
    <lineage>
        <taxon>Eukaryota</taxon>
        <taxon>Viridiplantae</taxon>
        <taxon>Streptophyta</taxon>
        <taxon>Embryophyta</taxon>
        <taxon>Tracheophyta</taxon>
        <taxon>Spermatophyta</taxon>
        <taxon>Magnoliopsida</taxon>
        <taxon>eudicotyledons</taxon>
        <taxon>Gunneridae</taxon>
        <taxon>Pentapetalae</taxon>
        <taxon>Caryophyllales</taxon>
        <taxon>Nepenthaceae</taxon>
        <taxon>Nepenthes</taxon>
    </lineage>
</organism>
<keyword evidence="2" id="KW-0694">RNA-binding</keyword>
<reference evidence="5" key="1">
    <citation type="submission" date="2023-05" db="EMBL/GenBank/DDBJ databases">
        <title>Nepenthes gracilis genome sequencing.</title>
        <authorList>
            <person name="Fukushima K."/>
        </authorList>
    </citation>
    <scope>NUCLEOTIDE SEQUENCE</scope>
    <source>
        <strain evidence="5">SING2019-196</strain>
    </source>
</reference>
<feature type="compositionally biased region" description="Polar residues" evidence="3">
    <location>
        <begin position="260"/>
        <end position="278"/>
    </location>
</feature>
<feature type="domain" description="K Homology" evidence="4">
    <location>
        <begin position="84"/>
        <end position="157"/>
    </location>
</feature>
<dbReference type="PROSITE" id="PS50084">
    <property type="entry name" value="KH_TYPE_1"/>
    <property type="match status" value="2"/>
</dbReference>
<name>A0AAD3XQY6_NEPGR</name>
<dbReference type="AlphaFoldDB" id="A0AAD3XQY6"/>
<feature type="compositionally biased region" description="Polar residues" evidence="3">
    <location>
        <begin position="401"/>
        <end position="418"/>
    </location>
</feature>
<sequence length="575" mass="60945">MERAGQEPGTNEGHKRKIEDEIELAKQRAQEIAARLLNTADSKRPRLDSAPAASELPYSNSTATYQSQFPVSYAPQSGQYNGLQGTSKKIHIPNAKVGVIIGRAGDMIKNLQLRSGARIQITRDAEADPTSLTRDVELMGTADQISRAEQLISEVIAETDAASSASSGNRSTSAVQPGAEQFVMKVPNDKVALIIGKGGETIKSMQSKSGARIQVVPLHLPPGDTSTERSVYINGTTEQIESAKELINEVISGNRLKSLSGSTGYTQPAYPTSGSWPLQGQPPVPQQPAYGYAQQGTYSTIPPPYYGSYPPQQAGWEQTNPSAVSQSSEQNTTSYMYGQQAQPTSTPTNVSYNYSQMPPATGYNYNQGYTQQPPSYGQDFSGQPSSVEPQKPYANPAYGASATSSQPDGTTPTQTSQPGYYGPPAVSSQADGTSESQPSPAYATGYNQTTAAANGYGTYSGYAAQPPALVGYNQTGYAQTGYGHQQQGMQAPPQASQAYYGQSGYPLPQVPEQANYYQGTYPSVAGQPQIQQPHSQSLSTNGVSPPSSYGIEKVDDGNPANGSGGAAQETDNPRS</sequence>
<gene>
    <name evidence="5" type="ORF">Nepgr_015265</name>
</gene>
<evidence type="ECO:0000313" key="5">
    <source>
        <dbReference type="EMBL" id="GMH13424.1"/>
    </source>
</evidence>
<feature type="compositionally biased region" description="Polar residues" evidence="3">
    <location>
        <begin position="515"/>
        <end position="547"/>
    </location>
</feature>
<feature type="region of interest" description="Disordered" evidence="3">
    <location>
        <begin position="260"/>
        <end position="443"/>
    </location>
</feature>
<dbReference type="InterPro" id="IPR004087">
    <property type="entry name" value="KH_dom"/>
</dbReference>
<feature type="compositionally biased region" description="Low complexity" evidence="3">
    <location>
        <begin position="287"/>
        <end position="311"/>
    </location>
</feature>
<proteinExistence type="predicted"/>
<evidence type="ECO:0000259" key="4">
    <source>
        <dbReference type="SMART" id="SM00322"/>
    </source>
</evidence>
<dbReference type="EMBL" id="BSYO01000013">
    <property type="protein sequence ID" value="GMH13424.1"/>
    <property type="molecule type" value="Genomic_DNA"/>
</dbReference>
<feature type="domain" description="K Homology" evidence="4">
    <location>
        <begin position="178"/>
        <end position="252"/>
    </location>
</feature>
<accession>A0AAD3XQY6</accession>
<dbReference type="InterPro" id="IPR036612">
    <property type="entry name" value="KH_dom_type_1_sf"/>
</dbReference>
<dbReference type="PANTHER" id="PTHR10288">
    <property type="entry name" value="KH DOMAIN CONTAINING RNA BINDING PROTEIN"/>
    <property type="match status" value="1"/>
</dbReference>
<dbReference type="Proteomes" id="UP001279734">
    <property type="component" value="Unassembled WGS sequence"/>
</dbReference>
<feature type="region of interest" description="Disordered" evidence="3">
    <location>
        <begin position="1"/>
        <end position="20"/>
    </location>
</feature>
<dbReference type="InterPro" id="IPR004088">
    <property type="entry name" value="KH_dom_type_1"/>
</dbReference>
<comment type="caution">
    <text evidence="5">The sequence shown here is derived from an EMBL/GenBank/DDBJ whole genome shotgun (WGS) entry which is preliminary data.</text>
</comment>
<feature type="compositionally biased region" description="Polar residues" evidence="3">
    <location>
        <begin position="315"/>
        <end position="388"/>
    </location>
</feature>
<keyword evidence="1" id="KW-0677">Repeat</keyword>
<evidence type="ECO:0000256" key="3">
    <source>
        <dbReference type="SAM" id="MobiDB-lite"/>
    </source>
</evidence>
<feature type="compositionally biased region" description="Polar residues" evidence="3">
    <location>
        <begin position="426"/>
        <end position="443"/>
    </location>
</feature>
<keyword evidence="6" id="KW-1185">Reference proteome</keyword>
<feature type="region of interest" description="Disordered" evidence="3">
    <location>
        <begin position="36"/>
        <end position="59"/>
    </location>
</feature>
<dbReference type="GO" id="GO:0003723">
    <property type="term" value="F:RNA binding"/>
    <property type="evidence" value="ECO:0007669"/>
    <property type="project" value="UniProtKB-UniRule"/>
</dbReference>
<dbReference type="SUPFAM" id="SSF54791">
    <property type="entry name" value="Eukaryotic type KH-domain (KH-domain type I)"/>
    <property type="match status" value="2"/>
</dbReference>
<feature type="region of interest" description="Disordered" evidence="3">
    <location>
        <begin position="483"/>
        <end position="575"/>
    </location>
</feature>
<evidence type="ECO:0000313" key="6">
    <source>
        <dbReference type="Proteomes" id="UP001279734"/>
    </source>
</evidence>
<dbReference type="SMART" id="SM00322">
    <property type="entry name" value="KH"/>
    <property type="match status" value="2"/>
</dbReference>
<evidence type="ECO:0000256" key="2">
    <source>
        <dbReference type="PROSITE-ProRule" id="PRU00117"/>
    </source>
</evidence>
<dbReference type="Pfam" id="PF00013">
    <property type="entry name" value="KH_1"/>
    <property type="match status" value="2"/>
</dbReference>
<dbReference type="Gene3D" id="3.30.1370.10">
    <property type="entry name" value="K Homology domain, type 1"/>
    <property type="match status" value="2"/>
</dbReference>
<evidence type="ECO:0000256" key="1">
    <source>
        <dbReference type="ARBA" id="ARBA00022737"/>
    </source>
</evidence>
<protein>
    <recommendedName>
        <fullName evidence="4">K Homology domain-containing protein</fullName>
    </recommendedName>
</protein>
<feature type="compositionally biased region" description="Polar residues" evidence="3">
    <location>
        <begin position="483"/>
        <end position="500"/>
    </location>
</feature>